<dbReference type="PANTHER" id="PTHR47256">
    <property type="entry name" value="ZN(II)2CYS6 TRANSCRIPTION FACTOR (EUROFUNG)-RELATED"/>
    <property type="match status" value="1"/>
</dbReference>
<name>A0A7H8R285_TALRU</name>
<evidence type="ECO:0000256" key="6">
    <source>
        <dbReference type="SAM" id="Coils"/>
    </source>
</evidence>
<dbReference type="InterPro" id="IPR036864">
    <property type="entry name" value="Zn2-C6_fun-type_DNA-bd_sf"/>
</dbReference>
<dbReference type="GO" id="GO:0006351">
    <property type="term" value="P:DNA-templated transcription"/>
    <property type="evidence" value="ECO:0007669"/>
    <property type="project" value="InterPro"/>
</dbReference>
<accession>A0A7H8R285</accession>
<evidence type="ECO:0000313" key="8">
    <source>
        <dbReference type="EMBL" id="QKX60442.1"/>
    </source>
</evidence>
<keyword evidence="3" id="KW-0238">DNA-binding</keyword>
<sequence length="659" mass="74676">MNSNRQLAPAPPCSHLFDTVDEGKKQRKNVTSACHACKIRKSKCSGVPPCNTCIRSNTECVIDSQGDQRRKLNVKRKIDDLEDDRQLFEQLVETLRAGGQVANVEMAENLQSTANFEEAKFILRQQMGGPTRTQVSDVIEGEQKKTGSMGRHHETQKMTSRQRTSMLPVWRLTDIPVVSVPASPWTNVTDDDSFVSHLLSLWITWHLPWYNHVDQEVLTKAMQTRDLESALCSPFLVNAILADACFLSDYPEAWTDDNDPTTRGKHFWMEAKRLLDEEEGRVSIPTTQGLGVMFSCAAVMGKDRIGWFYALQAIEGMRTLRRTESRRVIETGLLAKDLKQLLDRIEMGQFNTFVSAAMAFQVPPSLKNLDRSVRISVHQNGHQEQFLPYPHTGPPIPAHNDCVLNELANMGEIVWDISASLFREDRNHVHSELITAVQGWHTRLLGWWSARSRCIDYTLNPVPGVLTLHMYYHTIVITMYVFLKTAPPNADMHTLQSADEARQICLSSAHAISQLIETQQQNWGADPGPAANAHWVTIALCVLMEDLKNAESHVAFMKLCKAHIHSAKRWPLPRGMVRMIQLTAQRMDGPLPDDVAAHFRHFEKQYWESEQARMFSSRYPNFAVAIRSRDAGVPEDLELDVFLQKCVNLDEGLMNSSII</sequence>
<evidence type="ECO:0000256" key="3">
    <source>
        <dbReference type="ARBA" id="ARBA00023125"/>
    </source>
</evidence>
<protein>
    <recommendedName>
        <fullName evidence="7">Zn(2)-C6 fungal-type domain-containing protein</fullName>
    </recommendedName>
</protein>
<keyword evidence="1" id="KW-0479">Metal-binding</keyword>
<dbReference type="GO" id="GO:0003677">
    <property type="term" value="F:DNA binding"/>
    <property type="evidence" value="ECO:0007669"/>
    <property type="project" value="UniProtKB-KW"/>
</dbReference>
<dbReference type="Pfam" id="PF04082">
    <property type="entry name" value="Fungal_trans"/>
    <property type="match status" value="1"/>
</dbReference>
<dbReference type="CDD" id="cd12148">
    <property type="entry name" value="fungal_TF_MHR"/>
    <property type="match status" value="1"/>
</dbReference>
<dbReference type="EMBL" id="CP055901">
    <property type="protein sequence ID" value="QKX60442.1"/>
    <property type="molecule type" value="Genomic_DNA"/>
</dbReference>
<dbReference type="PANTHER" id="PTHR47256:SF1">
    <property type="entry name" value="ZN(II)2CYS6 TRANSCRIPTION FACTOR (EUROFUNG)"/>
    <property type="match status" value="1"/>
</dbReference>
<dbReference type="AlphaFoldDB" id="A0A7H8R285"/>
<dbReference type="OrthoDB" id="2593732at2759"/>
<dbReference type="PROSITE" id="PS50048">
    <property type="entry name" value="ZN2_CY6_FUNGAL_2"/>
    <property type="match status" value="1"/>
</dbReference>
<feature type="coiled-coil region" evidence="6">
    <location>
        <begin position="71"/>
        <end position="98"/>
    </location>
</feature>
<evidence type="ECO:0000313" key="9">
    <source>
        <dbReference type="Proteomes" id="UP000509510"/>
    </source>
</evidence>
<dbReference type="Pfam" id="PF00172">
    <property type="entry name" value="Zn_clus"/>
    <property type="match status" value="1"/>
</dbReference>
<keyword evidence="2" id="KW-0805">Transcription regulation</keyword>
<dbReference type="SMART" id="SM00066">
    <property type="entry name" value="GAL4"/>
    <property type="match status" value="1"/>
</dbReference>
<reference evidence="9" key="1">
    <citation type="submission" date="2020-06" db="EMBL/GenBank/DDBJ databases">
        <title>A chromosome-scale genome assembly of Talaromyces rugulosus W13939.</title>
        <authorList>
            <person name="Wang B."/>
            <person name="Guo L."/>
            <person name="Ye K."/>
            <person name="Wang L."/>
        </authorList>
    </citation>
    <scope>NUCLEOTIDE SEQUENCE [LARGE SCALE GENOMIC DNA]</scope>
    <source>
        <strain evidence="9">W13939</strain>
    </source>
</reference>
<dbReference type="GO" id="GO:0000981">
    <property type="term" value="F:DNA-binding transcription factor activity, RNA polymerase II-specific"/>
    <property type="evidence" value="ECO:0007669"/>
    <property type="project" value="InterPro"/>
</dbReference>
<proteinExistence type="predicted"/>
<dbReference type="InterPro" id="IPR001138">
    <property type="entry name" value="Zn2Cys6_DnaBD"/>
</dbReference>
<keyword evidence="5" id="KW-0539">Nucleus</keyword>
<evidence type="ECO:0000256" key="1">
    <source>
        <dbReference type="ARBA" id="ARBA00022723"/>
    </source>
</evidence>
<keyword evidence="6" id="KW-0175">Coiled coil</keyword>
<dbReference type="CDD" id="cd00067">
    <property type="entry name" value="GAL4"/>
    <property type="match status" value="1"/>
</dbReference>
<dbReference type="GeneID" id="55995078"/>
<dbReference type="Proteomes" id="UP000509510">
    <property type="component" value="Chromosome IV"/>
</dbReference>
<evidence type="ECO:0000256" key="5">
    <source>
        <dbReference type="ARBA" id="ARBA00023242"/>
    </source>
</evidence>
<organism evidence="8 9">
    <name type="scientific">Talaromyces rugulosus</name>
    <name type="common">Penicillium rugulosum</name>
    <dbReference type="NCBI Taxonomy" id="121627"/>
    <lineage>
        <taxon>Eukaryota</taxon>
        <taxon>Fungi</taxon>
        <taxon>Dikarya</taxon>
        <taxon>Ascomycota</taxon>
        <taxon>Pezizomycotina</taxon>
        <taxon>Eurotiomycetes</taxon>
        <taxon>Eurotiomycetidae</taxon>
        <taxon>Eurotiales</taxon>
        <taxon>Trichocomaceae</taxon>
        <taxon>Talaromyces</taxon>
        <taxon>Talaromyces sect. Islandici</taxon>
    </lineage>
</organism>
<dbReference type="GO" id="GO:0008270">
    <property type="term" value="F:zinc ion binding"/>
    <property type="evidence" value="ECO:0007669"/>
    <property type="project" value="InterPro"/>
</dbReference>
<dbReference type="SUPFAM" id="SSF57701">
    <property type="entry name" value="Zn2/Cys6 DNA-binding domain"/>
    <property type="match status" value="1"/>
</dbReference>
<dbReference type="PROSITE" id="PS00463">
    <property type="entry name" value="ZN2_CY6_FUNGAL_1"/>
    <property type="match status" value="1"/>
</dbReference>
<keyword evidence="4" id="KW-0804">Transcription</keyword>
<evidence type="ECO:0000256" key="4">
    <source>
        <dbReference type="ARBA" id="ARBA00023163"/>
    </source>
</evidence>
<gene>
    <name evidence="8" type="ORF">TRUGW13939_07587</name>
</gene>
<dbReference type="InterPro" id="IPR053187">
    <property type="entry name" value="Notoamide_regulator"/>
</dbReference>
<evidence type="ECO:0000256" key="2">
    <source>
        <dbReference type="ARBA" id="ARBA00023015"/>
    </source>
</evidence>
<feature type="domain" description="Zn(2)-C6 fungal-type" evidence="7">
    <location>
        <begin position="33"/>
        <end position="62"/>
    </location>
</feature>
<dbReference type="InterPro" id="IPR007219">
    <property type="entry name" value="XnlR_reg_dom"/>
</dbReference>
<evidence type="ECO:0000259" key="7">
    <source>
        <dbReference type="PROSITE" id="PS50048"/>
    </source>
</evidence>
<dbReference type="Gene3D" id="4.10.240.10">
    <property type="entry name" value="Zn(2)-C6 fungal-type DNA-binding domain"/>
    <property type="match status" value="1"/>
</dbReference>
<keyword evidence="9" id="KW-1185">Reference proteome</keyword>
<dbReference type="RefSeq" id="XP_035346619.1">
    <property type="nucleotide sequence ID" value="XM_035490726.1"/>
</dbReference>
<dbReference type="KEGG" id="trg:TRUGW13939_07587"/>